<keyword evidence="1" id="KW-0001">2Fe-2S</keyword>
<dbReference type="InterPro" id="IPR051452">
    <property type="entry name" value="Diverse_Oxidoreductases"/>
</dbReference>
<reference evidence="8" key="1">
    <citation type="submission" date="2017-09" db="EMBL/GenBank/DDBJ databases">
        <authorList>
            <person name="Varghese N."/>
            <person name="Submissions S."/>
        </authorList>
    </citation>
    <scope>NUCLEOTIDE SEQUENCE [LARGE SCALE GENOMIC DNA]</scope>
    <source>
        <strain evidence="8">C7</strain>
    </source>
</reference>
<evidence type="ECO:0000256" key="2">
    <source>
        <dbReference type="ARBA" id="ARBA00022723"/>
    </source>
</evidence>
<evidence type="ECO:0000256" key="4">
    <source>
        <dbReference type="ARBA" id="ARBA00023004"/>
    </source>
</evidence>
<dbReference type="InterPro" id="IPR001041">
    <property type="entry name" value="2Fe-2S_ferredoxin-type"/>
</dbReference>
<organism evidence="7 8">
    <name type="scientific">Pontivivens marinum</name>
    <dbReference type="NCBI Taxonomy" id="1690039"/>
    <lineage>
        <taxon>Bacteria</taxon>
        <taxon>Pseudomonadati</taxon>
        <taxon>Pseudomonadota</taxon>
        <taxon>Alphaproteobacteria</taxon>
        <taxon>Rhodobacterales</taxon>
        <taxon>Paracoccaceae</taxon>
        <taxon>Pontivivens</taxon>
    </lineage>
</organism>
<dbReference type="GO" id="GO:0046872">
    <property type="term" value="F:metal ion binding"/>
    <property type="evidence" value="ECO:0007669"/>
    <property type="project" value="UniProtKB-KW"/>
</dbReference>
<dbReference type="RefSeq" id="WP_097931031.1">
    <property type="nucleotide sequence ID" value="NZ_OCTN01000006.1"/>
</dbReference>
<feature type="domain" description="2Fe-2S ferredoxin-type" evidence="6">
    <location>
        <begin position="5"/>
        <end position="81"/>
    </location>
</feature>
<dbReference type="SUPFAM" id="SSF54292">
    <property type="entry name" value="2Fe-2S ferredoxin-like"/>
    <property type="match status" value="1"/>
</dbReference>
<dbReference type="Gene3D" id="1.10.150.120">
    <property type="entry name" value="[2Fe-2S]-binding domain"/>
    <property type="match status" value="1"/>
</dbReference>
<dbReference type="InterPro" id="IPR012675">
    <property type="entry name" value="Beta-grasp_dom_sf"/>
</dbReference>
<dbReference type="Gene3D" id="3.10.20.30">
    <property type="match status" value="1"/>
</dbReference>
<keyword evidence="2" id="KW-0479">Metal-binding</keyword>
<dbReference type="InterPro" id="IPR006058">
    <property type="entry name" value="2Fe2S_fd_BS"/>
</dbReference>
<name>A0A2C9CUM5_9RHOB</name>
<dbReference type="GO" id="GO:0016491">
    <property type="term" value="F:oxidoreductase activity"/>
    <property type="evidence" value="ECO:0007669"/>
    <property type="project" value="UniProtKB-KW"/>
</dbReference>
<protein>
    <submittedName>
        <fullName evidence="7">Carbon-monoxide dehydrogenase small subunit/2-furoyl-CoA dehydrogenase 2Fe-2S iron sulfur subunit</fullName>
    </submittedName>
</protein>
<dbReference type="PROSITE" id="PS51085">
    <property type="entry name" value="2FE2S_FER_2"/>
    <property type="match status" value="1"/>
</dbReference>
<evidence type="ECO:0000256" key="3">
    <source>
        <dbReference type="ARBA" id="ARBA00023002"/>
    </source>
</evidence>
<keyword evidence="4" id="KW-0408">Iron</keyword>
<dbReference type="Pfam" id="PF01799">
    <property type="entry name" value="Fer2_2"/>
    <property type="match status" value="1"/>
</dbReference>
<evidence type="ECO:0000256" key="1">
    <source>
        <dbReference type="ARBA" id="ARBA00022714"/>
    </source>
</evidence>
<dbReference type="InterPro" id="IPR002888">
    <property type="entry name" value="2Fe-2S-bd"/>
</dbReference>
<keyword evidence="3" id="KW-0560">Oxidoreductase</keyword>
<evidence type="ECO:0000256" key="5">
    <source>
        <dbReference type="ARBA" id="ARBA00023014"/>
    </source>
</evidence>
<dbReference type="Proteomes" id="UP000220034">
    <property type="component" value="Unassembled WGS sequence"/>
</dbReference>
<sequence>MSDLQAIRLNVNGVTRAVSVEPSASLADVLRQELRLTALHLGCEHGVCGACNVLLNGRAVRACLTLAVQAEEAEVKTLEGLSAEQIAVTLKECFRKFRALQCGFCTPGILVLAVDLIAANPDPSEEEVRDWLSGNLCRCTGYQPIVGAIIEAAKRLRGAV</sequence>
<dbReference type="PANTHER" id="PTHR44379">
    <property type="entry name" value="OXIDOREDUCTASE WITH IRON-SULFUR SUBUNIT"/>
    <property type="match status" value="1"/>
</dbReference>
<dbReference type="Pfam" id="PF00111">
    <property type="entry name" value="Fer2"/>
    <property type="match status" value="1"/>
</dbReference>
<dbReference type="InterPro" id="IPR036010">
    <property type="entry name" value="2Fe-2S_ferredoxin-like_sf"/>
</dbReference>
<dbReference type="SUPFAM" id="SSF47741">
    <property type="entry name" value="CO dehydrogenase ISP C-domain like"/>
    <property type="match status" value="1"/>
</dbReference>
<dbReference type="PANTHER" id="PTHR44379:SF5">
    <property type="entry name" value="OXIDOREDUCTASE WITH IRON-SULFUR SUBUNIT"/>
    <property type="match status" value="1"/>
</dbReference>
<gene>
    <name evidence="7" type="ORF">SAMN06273572_106108</name>
</gene>
<evidence type="ECO:0000313" key="8">
    <source>
        <dbReference type="Proteomes" id="UP000220034"/>
    </source>
</evidence>
<dbReference type="OrthoDB" id="9792018at2"/>
<dbReference type="InterPro" id="IPR036884">
    <property type="entry name" value="2Fe-2S-bd_dom_sf"/>
</dbReference>
<dbReference type="CDD" id="cd00207">
    <property type="entry name" value="fer2"/>
    <property type="match status" value="1"/>
</dbReference>
<proteinExistence type="predicted"/>
<dbReference type="PROSITE" id="PS00197">
    <property type="entry name" value="2FE2S_FER_1"/>
    <property type="match status" value="1"/>
</dbReference>
<dbReference type="AlphaFoldDB" id="A0A2C9CUM5"/>
<evidence type="ECO:0000259" key="6">
    <source>
        <dbReference type="PROSITE" id="PS51085"/>
    </source>
</evidence>
<dbReference type="EMBL" id="OCTN01000006">
    <property type="protein sequence ID" value="SOH94957.1"/>
    <property type="molecule type" value="Genomic_DNA"/>
</dbReference>
<dbReference type="GO" id="GO:0051537">
    <property type="term" value="F:2 iron, 2 sulfur cluster binding"/>
    <property type="evidence" value="ECO:0007669"/>
    <property type="project" value="UniProtKB-KW"/>
</dbReference>
<evidence type="ECO:0000313" key="7">
    <source>
        <dbReference type="EMBL" id="SOH94957.1"/>
    </source>
</evidence>
<accession>A0A2C9CUM5</accession>
<keyword evidence="5" id="KW-0411">Iron-sulfur</keyword>
<keyword evidence="8" id="KW-1185">Reference proteome</keyword>